<dbReference type="GeneID" id="79396029"/>
<reference evidence="1" key="1">
    <citation type="submission" date="2023-01" db="EMBL/GenBank/DDBJ databases">
        <title>Human gut microbiome strain richness.</title>
        <authorList>
            <person name="Chen-Liaw A."/>
        </authorList>
    </citation>
    <scope>NUCLEOTIDE SEQUENCE</scope>
    <source>
        <strain evidence="1">B1_m1001713B170214d0_201011</strain>
    </source>
</reference>
<evidence type="ECO:0000313" key="2">
    <source>
        <dbReference type="Proteomes" id="UP001300871"/>
    </source>
</evidence>
<dbReference type="AlphaFoldDB" id="A0AAW6ASL5"/>
<dbReference type="EMBL" id="JAQLGM010000013">
    <property type="protein sequence ID" value="MDB2000038.1"/>
    <property type="molecule type" value="Genomic_DNA"/>
</dbReference>
<name>A0AAW6ASL5_CLOSY</name>
<accession>A0AAW6ASL5</accession>
<evidence type="ECO:0000313" key="1">
    <source>
        <dbReference type="EMBL" id="MDB2000038.1"/>
    </source>
</evidence>
<dbReference type="Proteomes" id="UP001300871">
    <property type="component" value="Unassembled WGS sequence"/>
</dbReference>
<dbReference type="RefSeq" id="WP_256287123.1">
    <property type="nucleotide sequence ID" value="NZ_BAABZD010000018.1"/>
</dbReference>
<organism evidence="1 2">
    <name type="scientific">Clostridium symbiosum</name>
    <name type="common">Bacteroides symbiosus</name>
    <dbReference type="NCBI Taxonomy" id="1512"/>
    <lineage>
        <taxon>Bacteria</taxon>
        <taxon>Bacillati</taxon>
        <taxon>Bacillota</taxon>
        <taxon>Clostridia</taxon>
        <taxon>Lachnospirales</taxon>
        <taxon>Lachnospiraceae</taxon>
        <taxon>Otoolea</taxon>
    </lineage>
</organism>
<proteinExistence type="predicted"/>
<comment type="caution">
    <text evidence="1">The sequence shown here is derived from an EMBL/GenBank/DDBJ whole genome shotgun (WGS) entry which is preliminary data.</text>
</comment>
<protein>
    <submittedName>
        <fullName evidence="1">Uncharacterized protein</fullName>
    </submittedName>
</protein>
<gene>
    <name evidence="1" type="ORF">PM006_07480</name>
</gene>
<sequence>MREIIDFIEANVNGRTLFTKELVYELENGGLQGVYSDQISSVK</sequence>